<dbReference type="OrthoDB" id="6893818at2"/>
<gene>
    <name evidence="1" type="ORF">SAMN05216602_4049</name>
</gene>
<dbReference type="EMBL" id="FORC01000004">
    <property type="protein sequence ID" value="SFJ13362.1"/>
    <property type="molecule type" value="Genomic_DNA"/>
</dbReference>
<dbReference type="RefSeq" id="WP_074888321.1">
    <property type="nucleotide sequence ID" value="NZ_FORC01000004.1"/>
</dbReference>
<keyword evidence="2" id="KW-1185">Reference proteome</keyword>
<protein>
    <submittedName>
        <fullName evidence="1">Uncharacterized protein</fullName>
    </submittedName>
</protein>
<evidence type="ECO:0000313" key="1">
    <source>
        <dbReference type="EMBL" id="SFJ13362.1"/>
    </source>
</evidence>
<dbReference type="AlphaFoldDB" id="A0A1I3NW61"/>
<name>A0A1I3NW61_9GAMM</name>
<reference evidence="2" key="1">
    <citation type="submission" date="2016-10" db="EMBL/GenBank/DDBJ databases">
        <authorList>
            <person name="Varghese N."/>
            <person name="Submissions S."/>
        </authorList>
    </citation>
    <scope>NUCLEOTIDE SEQUENCE [LARGE SCALE GENOMIC DNA]</scope>
    <source>
        <strain evidence="2">LMG 22563</strain>
    </source>
</reference>
<proteinExistence type="predicted"/>
<sequence length="116" mass="13133">MQYEVLPLFERGKRKPKKAYSSAPRISACVQMNKSLQTPLGRESRVAHAYTGPGVSELPELYEAHVDGIAVLAFTIEGVEFIDGQMYQQAWHCRLPEHKIQVPWNLCPRGPLDELL</sequence>
<evidence type="ECO:0000313" key="2">
    <source>
        <dbReference type="Proteomes" id="UP000183018"/>
    </source>
</evidence>
<organism evidence="1 2">
    <name type="scientific">Phytopseudomonas argentinensis</name>
    <dbReference type="NCBI Taxonomy" id="289370"/>
    <lineage>
        <taxon>Bacteria</taxon>
        <taxon>Pseudomonadati</taxon>
        <taxon>Pseudomonadota</taxon>
        <taxon>Gammaproteobacteria</taxon>
        <taxon>Pseudomonadales</taxon>
        <taxon>Pseudomonadaceae</taxon>
        <taxon>Phytopseudomonas</taxon>
    </lineage>
</organism>
<accession>A0A1I3NW61</accession>
<dbReference type="Proteomes" id="UP000183018">
    <property type="component" value="Unassembled WGS sequence"/>
</dbReference>